<dbReference type="InterPro" id="IPR029044">
    <property type="entry name" value="Nucleotide-diphossugar_trans"/>
</dbReference>
<evidence type="ECO:0000256" key="8">
    <source>
        <dbReference type="ARBA" id="ARBA00022741"/>
    </source>
</evidence>
<dbReference type="GO" id="GO:0000166">
    <property type="term" value="F:nucleotide binding"/>
    <property type="evidence" value="ECO:0007669"/>
    <property type="project" value="UniProtKB-KW"/>
</dbReference>
<evidence type="ECO:0000256" key="7">
    <source>
        <dbReference type="ARBA" id="ARBA00022692"/>
    </source>
</evidence>
<evidence type="ECO:0000256" key="1">
    <source>
        <dbReference type="ARBA" id="ARBA00004606"/>
    </source>
</evidence>
<keyword evidence="8" id="KW-0547">Nucleotide-binding</keyword>
<evidence type="ECO:0000256" key="6">
    <source>
        <dbReference type="ARBA" id="ARBA00022679"/>
    </source>
</evidence>
<evidence type="ECO:0000256" key="4">
    <source>
        <dbReference type="ARBA" id="ARBA00012557"/>
    </source>
</evidence>
<evidence type="ECO:0000256" key="9">
    <source>
        <dbReference type="ARBA" id="ARBA00022968"/>
    </source>
</evidence>
<dbReference type="SUPFAM" id="SSF53448">
    <property type="entry name" value="Nucleotide-diphospho-sugar transferases"/>
    <property type="match status" value="1"/>
</dbReference>
<name>R7UYQ4_CAPTE</name>
<dbReference type="AlphaFoldDB" id="R7UYQ4"/>
<dbReference type="EMBL" id="AMQN01006541">
    <property type="status" value="NOT_ANNOTATED_CDS"/>
    <property type="molecule type" value="Genomic_DNA"/>
</dbReference>
<reference evidence="13 15" key="2">
    <citation type="journal article" date="2013" name="Nature">
        <title>Insights into bilaterian evolution from three spiralian genomes.</title>
        <authorList>
            <person name="Simakov O."/>
            <person name="Marletaz F."/>
            <person name="Cho S.J."/>
            <person name="Edsinger-Gonzales E."/>
            <person name="Havlak P."/>
            <person name="Hellsten U."/>
            <person name="Kuo D.H."/>
            <person name="Larsson T."/>
            <person name="Lv J."/>
            <person name="Arendt D."/>
            <person name="Savage R."/>
            <person name="Osoegawa K."/>
            <person name="de Jong P."/>
            <person name="Grimwood J."/>
            <person name="Chapman J.A."/>
            <person name="Shapiro H."/>
            <person name="Aerts A."/>
            <person name="Otillar R.P."/>
            <person name="Terry A.Y."/>
            <person name="Boore J.L."/>
            <person name="Grigoriev I.V."/>
            <person name="Lindberg D.R."/>
            <person name="Seaver E.C."/>
            <person name="Weisblat D.A."/>
            <person name="Putnam N.H."/>
            <person name="Rokhsar D.S."/>
        </authorList>
    </citation>
    <scope>NUCLEOTIDE SEQUENCE</scope>
    <source>
        <strain evidence="13 15">I ESC-2004</strain>
    </source>
</reference>
<gene>
    <name evidence="13" type="ORF">CAPTEDRAFT_36409</name>
</gene>
<dbReference type="GO" id="GO:0016020">
    <property type="term" value="C:membrane"/>
    <property type="evidence" value="ECO:0007669"/>
    <property type="project" value="UniProtKB-SubCell"/>
</dbReference>
<comment type="pathway">
    <text evidence="2">Protein modification; protein glycosylation.</text>
</comment>
<evidence type="ECO:0000256" key="10">
    <source>
        <dbReference type="ARBA" id="ARBA00022989"/>
    </source>
</evidence>
<sequence>RQWLYVGLLSAGQFLNERAKHVWKTWGHQVPALEVFTGISGVDPGGLPVVQLPGIDETEYPPQHKSFAMLSYICAHHVDKFDWFLRADDDVYVKVDSLQSLLMSMESNEPVYMGQSGYGRAEDQGRLGLGGHSFCMGGPGVVVSRAAMKGLCRYVKRCQDEVVSNEEDVEIGRCFIRHLGMQC</sequence>
<dbReference type="Gene3D" id="3.90.550.50">
    <property type="match status" value="1"/>
</dbReference>
<evidence type="ECO:0000313" key="13">
    <source>
        <dbReference type="EMBL" id="ELU09052.1"/>
    </source>
</evidence>
<feature type="non-terminal residue" evidence="13">
    <location>
        <position position="1"/>
    </location>
</feature>
<dbReference type="STRING" id="283909.R7UYQ4"/>
<dbReference type="InterPro" id="IPR003378">
    <property type="entry name" value="Fringe-like_glycosylTrfase"/>
</dbReference>
<feature type="domain" description="Fringe-like glycosyltransferase" evidence="12">
    <location>
        <begin position="5"/>
        <end position="182"/>
    </location>
</feature>
<accession>R7UYQ4</accession>
<evidence type="ECO:0000313" key="15">
    <source>
        <dbReference type="Proteomes" id="UP000014760"/>
    </source>
</evidence>
<keyword evidence="11" id="KW-0472">Membrane</keyword>
<comment type="similarity">
    <text evidence="3">Belongs to the glycosyltransferase 31 family. Beta3-Gal-T subfamily.</text>
</comment>
<dbReference type="GO" id="GO:0016263">
    <property type="term" value="F:glycoprotein-N-acetylgalactosamine 3-beta-galactosyltransferase activity"/>
    <property type="evidence" value="ECO:0007669"/>
    <property type="project" value="UniProtKB-EC"/>
</dbReference>
<keyword evidence="5" id="KW-0328">Glycosyltransferase</keyword>
<dbReference type="EC" id="2.4.1.122" evidence="4"/>
<keyword evidence="9" id="KW-0735">Signal-anchor</keyword>
<evidence type="ECO:0000256" key="2">
    <source>
        <dbReference type="ARBA" id="ARBA00004922"/>
    </source>
</evidence>
<protein>
    <recommendedName>
        <fullName evidence="4">N-acetylgalactosaminide beta-1,3-galactosyltransferase</fullName>
        <ecNumber evidence="4">2.4.1.122</ecNumber>
    </recommendedName>
</protein>
<dbReference type="PANTHER" id="PTHR23033:SF14">
    <property type="entry name" value="GLYCOPROTEIN-N-ACETYLGALACTOSAMINE 3-BETA-GALACTOSYLTRANSFERASE 1-RELATED"/>
    <property type="match status" value="1"/>
</dbReference>
<dbReference type="InterPro" id="IPR026050">
    <property type="entry name" value="C1GALT1/C1GALT1_chp1"/>
</dbReference>
<comment type="subcellular location">
    <subcellularLocation>
        <location evidence="1">Membrane</location>
        <topology evidence="1">Single-pass type II membrane protein</topology>
    </subcellularLocation>
</comment>
<evidence type="ECO:0000313" key="14">
    <source>
        <dbReference type="EnsemblMetazoa" id="CapteP36409"/>
    </source>
</evidence>
<evidence type="ECO:0000259" key="12">
    <source>
        <dbReference type="Pfam" id="PF02434"/>
    </source>
</evidence>
<evidence type="ECO:0000256" key="3">
    <source>
        <dbReference type="ARBA" id="ARBA00006462"/>
    </source>
</evidence>
<keyword evidence="15" id="KW-1185">Reference proteome</keyword>
<dbReference type="PANTHER" id="PTHR23033">
    <property type="entry name" value="BETA1,3-GALACTOSYLTRANSFERASE"/>
    <property type="match status" value="1"/>
</dbReference>
<reference evidence="15" key="1">
    <citation type="submission" date="2012-12" db="EMBL/GenBank/DDBJ databases">
        <authorList>
            <person name="Hellsten U."/>
            <person name="Grimwood J."/>
            <person name="Chapman J.A."/>
            <person name="Shapiro H."/>
            <person name="Aerts A."/>
            <person name="Otillar R.P."/>
            <person name="Terry A.Y."/>
            <person name="Boore J.L."/>
            <person name="Simakov O."/>
            <person name="Marletaz F."/>
            <person name="Cho S.-J."/>
            <person name="Edsinger-Gonzales E."/>
            <person name="Havlak P."/>
            <person name="Kuo D.-H."/>
            <person name="Larsson T."/>
            <person name="Lv J."/>
            <person name="Arendt D."/>
            <person name="Savage R."/>
            <person name="Osoegawa K."/>
            <person name="de Jong P."/>
            <person name="Lindberg D.R."/>
            <person name="Seaver E.C."/>
            <person name="Weisblat D.A."/>
            <person name="Putnam N.H."/>
            <person name="Grigoriev I.V."/>
            <person name="Rokhsar D.S."/>
        </authorList>
    </citation>
    <scope>NUCLEOTIDE SEQUENCE</scope>
    <source>
        <strain evidence="15">I ESC-2004</strain>
    </source>
</reference>
<dbReference type="Proteomes" id="UP000014760">
    <property type="component" value="Unassembled WGS sequence"/>
</dbReference>
<keyword evidence="6" id="KW-0808">Transferase</keyword>
<reference evidence="14" key="3">
    <citation type="submission" date="2015-06" db="UniProtKB">
        <authorList>
            <consortium name="EnsemblMetazoa"/>
        </authorList>
    </citation>
    <scope>IDENTIFICATION</scope>
</reference>
<dbReference type="EMBL" id="KB298595">
    <property type="protein sequence ID" value="ELU09052.1"/>
    <property type="molecule type" value="Genomic_DNA"/>
</dbReference>
<dbReference type="OMA" id="CTWSYDV"/>
<dbReference type="HOGENOM" id="CLU_035857_4_1_1"/>
<keyword evidence="7" id="KW-0812">Transmembrane</keyword>
<feature type="non-terminal residue" evidence="13">
    <location>
        <position position="183"/>
    </location>
</feature>
<dbReference type="Pfam" id="PF02434">
    <property type="entry name" value="Fringe"/>
    <property type="match status" value="1"/>
</dbReference>
<dbReference type="EnsemblMetazoa" id="CapteT36409">
    <property type="protein sequence ID" value="CapteP36409"/>
    <property type="gene ID" value="CapteG36409"/>
</dbReference>
<proteinExistence type="inferred from homology"/>
<evidence type="ECO:0000256" key="11">
    <source>
        <dbReference type="ARBA" id="ARBA00023136"/>
    </source>
</evidence>
<keyword evidence="10" id="KW-1133">Transmembrane helix</keyword>
<organism evidence="13">
    <name type="scientific">Capitella teleta</name>
    <name type="common">Polychaete worm</name>
    <dbReference type="NCBI Taxonomy" id="283909"/>
    <lineage>
        <taxon>Eukaryota</taxon>
        <taxon>Metazoa</taxon>
        <taxon>Spiralia</taxon>
        <taxon>Lophotrochozoa</taxon>
        <taxon>Annelida</taxon>
        <taxon>Polychaeta</taxon>
        <taxon>Sedentaria</taxon>
        <taxon>Scolecida</taxon>
        <taxon>Capitellidae</taxon>
        <taxon>Capitella</taxon>
    </lineage>
</organism>
<dbReference type="OrthoDB" id="6135379at2759"/>
<evidence type="ECO:0000256" key="5">
    <source>
        <dbReference type="ARBA" id="ARBA00022676"/>
    </source>
</evidence>